<evidence type="ECO:0000256" key="1">
    <source>
        <dbReference type="SAM" id="MobiDB-lite"/>
    </source>
</evidence>
<feature type="compositionally biased region" description="Low complexity" evidence="1">
    <location>
        <begin position="30"/>
        <end position="48"/>
    </location>
</feature>
<dbReference type="Proteomes" id="UP000094527">
    <property type="component" value="Unassembled WGS sequence"/>
</dbReference>
<evidence type="ECO:0000313" key="3">
    <source>
        <dbReference type="Proteomes" id="UP000094527"/>
    </source>
</evidence>
<gene>
    <name evidence="2" type="ORF">Ocin01_12682</name>
</gene>
<comment type="caution">
    <text evidence="2">The sequence shown here is derived from an EMBL/GenBank/DDBJ whole genome shotgun (WGS) entry which is preliminary data.</text>
</comment>
<proteinExistence type="predicted"/>
<sequence>MLLKRIIKCASPQSHNSKLYAAVVSSIRRSSTTTNQSANNASTTDSSAGGDPDVESLIFPVSGHRLSYNEYGEPNSVVRKERGSIDEVKEGQVLNTQEIEILL</sequence>
<name>A0A1D2MLS9_ORCCI</name>
<feature type="region of interest" description="Disordered" evidence="1">
    <location>
        <begin position="30"/>
        <end position="56"/>
    </location>
</feature>
<reference evidence="2 3" key="1">
    <citation type="journal article" date="2016" name="Genome Biol. Evol.">
        <title>Gene Family Evolution Reflects Adaptation to Soil Environmental Stressors in the Genome of the Collembolan Orchesella cincta.</title>
        <authorList>
            <person name="Faddeeva-Vakhrusheva A."/>
            <person name="Derks M.F."/>
            <person name="Anvar S.Y."/>
            <person name="Agamennone V."/>
            <person name="Suring W."/>
            <person name="Smit S."/>
            <person name="van Straalen N.M."/>
            <person name="Roelofs D."/>
        </authorList>
    </citation>
    <scope>NUCLEOTIDE SEQUENCE [LARGE SCALE GENOMIC DNA]</scope>
    <source>
        <tissue evidence="2">Mixed pool</tissue>
    </source>
</reference>
<evidence type="ECO:0000313" key="2">
    <source>
        <dbReference type="EMBL" id="ODM94006.1"/>
    </source>
</evidence>
<protein>
    <submittedName>
        <fullName evidence="2">Uncharacterized protein</fullName>
    </submittedName>
</protein>
<dbReference type="EMBL" id="LJIJ01000873">
    <property type="protein sequence ID" value="ODM94006.1"/>
    <property type="molecule type" value="Genomic_DNA"/>
</dbReference>
<keyword evidence="3" id="KW-1185">Reference proteome</keyword>
<dbReference type="AlphaFoldDB" id="A0A1D2MLS9"/>
<accession>A0A1D2MLS9</accession>
<organism evidence="2 3">
    <name type="scientific">Orchesella cincta</name>
    <name type="common">Springtail</name>
    <name type="synonym">Podura cincta</name>
    <dbReference type="NCBI Taxonomy" id="48709"/>
    <lineage>
        <taxon>Eukaryota</taxon>
        <taxon>Metazoa</taxon>
        <taxon>Ecdysozoa</taxon>
        <taxon>Arthropoda</taxon>
        <taxon>Hexapoda</taxon>
        <taxon>Collembola</taxon>
        <taxon>Entomobryomorpha</taxon>
        <taxon>Entomobryoidea</taxon>
        <taxon>Orchesellidae</taxon>
        <taxon>Orchesellinae</taxon>
        <taxon>Orchesella</taxon>
    </lineage>
</organism>